<evidence type="ECO:0000313" key="2">
    <source>
        <dbReference type="Proteomes" id="UP001055879"/>
    </source>
</evidence>
<comment type="caution">
    <text evidence="1">The sequence shown here is derived from an EMBL/GenBank/DDBJ whole genome shotgun (WGS) entry which is preliminary data.</text>
</comment>
<reference evidence="1 2" key="2">
    <citation type="journal article" date="2022" name="Mol. Ecol. Resour.">
        <title>The genomes of chicory, endive, great burdock and yacon provide insights into Asteraceae paleo-polyploidization history and plant inulin production.</title>
        <authorList>
            <person name="Fan W."/>
            <person name="Wang S."/>
            <person name="Wang H."/>
            <person name="Wang A."/>
            <person name="Jiang F."/>
            <person name="Liu H."/>
            <person name="Zhao H."/>
            <person name="Xu D."/>
            <person name="Zhang Y."/>
        </authorList>
    </citation>
    <scope>NUCLEOTIDE SEQUENCE [LARGE SCALE GENOMIC DNA]</scope>
    <source>
        <strain evidence="2">cv. Niubang</strain>
    </source>
</reference>
<dbReference type="Proteomes" id="UP001055879">
    <property type="component" value="Linkage Group LG03"/>
</dbReference>
<gene>
    <name evidence="1" type="ORF">L6452_11651</name>
</gene>
<organism evidence="1 2">
    <name type="scientific">Arctium lappa</name>
    <name type="common">Greater burdock</name>
    <name type="synonym">Lappa major</name>
    <dbReference type="NCBI Taxonomy" id="4217"/>
    <lineage>
        <taxon>Eukaryota</taxon>
        <taxon>Viridiplantae</taxon>
        <taxon>Streptophyta</taxon>
        <taxon>Embryophyta</taxon>
        <taxon>Tracheophyta</taxon>
        <taxon>Spermatophyta</taxon>
        <taxon>Magnoliopsida</taxon>
        <taxon>eudicotyledons</taxon>
        <taxon>Gunneridae</taxon>
        <taxon>Pentapetalae</taxon>
        <taxon>asterids</taxon>
        <taxon>campanulids</taxon>
        <taxon>Asterales</taxon>
        <taxon>Asteraceae</taxon>
        <taxon>Carduoideae</taxon>
        <taxon>Cardueae</taxon>
        <taxon>Arctiinae</taxon>
        <taxon>Arctium</taxon>
    </lineage>
</organism>
<sequence length="117" mass="13192">MLIWQGSLQKRIVGIGSEQGELYFFDNLPKVTLLRSISAPTNAEIRIARIFNTYGPRMNIDDGCVVSNFIAQAIRLGAFVTSLTWLMVLFGLWKETIQAQSTLEIQVNSPCLNLQRM</sequence>
<accession>A0ACB9DP99</accession>
<dbReference type="EMBL" id="CM042049">
    <property type="protein sequence ID" value="KAI3748524.1"/>
    <property type="molecule type" value="Genomic_DNA"/>
</dbReference>
<keyword evidence="2" id="KW-1185">Reference proteome</keyword>
<evidence type="ECO:0000313" key="1">
    <source>
        <dbReference type="EMBL" id="KAI3748524.1"/>
    </source>
</evidence>
<name>A0ACB9DP99_ARCLA</name>
<reference evidence="2" key="1">
    <citation type="journal article" date="2022" name="Mol. Ecol. Resour.">
        <title>The genomes of chicory, endive, great burdock and yacon provide insights into Asteraceae palaeo-polyploidization history and plant inulin production.</title>
        <authorList>
            <person name="Fan W."/>
            <person name="Wang S."/>
            <person name="Wang H."/>
            <person name="Wang A."/>
            <person name="Jiang F."/>
            <person name="Liu H."/>
            <person name="Zhao H."/>
            <person name="Xu D."/>
            <person name="Zhang Y."/>
        </authorList>
    </citation>
    <scope>NUCLEOTIDE SEQUENCE [LARGE SCALE GENOMIC DNA]</scope>
    <source>
        <strain evidence="2">cv. Niubang</strain>
    </source>
</reference>
<proteinExistence type="predicted"/>
<protein>
    <submittedName>
        <fullName evidence="1">Uncharacterized protein</fullName>
    </submittedName>
</protein>